<dbReference type="Proteomes" id="UP000324222">
    <property type="component" value="Unassembled WGS sequence"/>
</dbReference>
<dbReference type="AlphaFoldDB" id="A0A5B7IAT0"/>
<organism evidence="1 2">
    <name type="scientific">Portunus trituberculatus</name>
    <name type="common">Swimming crab</name>
    <name type="synonym">Neptunus trituberculatus</name>
    <dbReference type="NCBI Taxonomy" id="210409"/>
    <lineage>
        <taxon>Eukaryota</taxon>
        <taxon>Metazoa</taxon>
        <taxon>Ecdysozoa</taxon>
        <taxon>Arthropoda</taxon>
        <taxon>Crustacea</taxon>
        <taxon>Multicrustacea</taxon>
        <taxon>Malacostraca</taxon>
        <taxon>Eumalacostraca</taxon>
        <taxon>Eucarida</taxon>
        <taxon>Decapoda</taxon>
        <taxon>Pleocyemata</taxon>
        <taxon>Brachyura</taxon>
        <taxon>Eubrachyura</taxon>
        <taxon>Portunoidea</taxon>
        <taxon>Portunidae</taxon>
        <taxon>Portuninae</taxon>
        <taxon>Portunus</taxon>
    </lineage>
</organism>
<comment type="caution">
    <text evidence="1">The sequence shown here is derived from an EMBL/GenBank/DDBJ whole genome shotgun (WGS) entry which is preliminary data.</text>
</comment>
<reference evidence="1 2" key="1">
    <citation type="submission" date="2019-05" db="EMBL/GenBank/DDBJ databases">
        <title>Another draft genome of Portunus trituberculatus and its Hox gene families provides insights of decapod evolution.</title>
        <authorList>
            <person name="Jeong J.-H."/>
            <person name="Song I."/>
            <person name="Kim S."/>
            <person name="Choi T."/>
            <person name="Kim D."/>
            <person name="Ryu S."/>
            <person name="Kim W."/>
        </authorList>
    </citation>
    <scope>NUCLEOTIDE SEQUENCE [LARGE SCALE GENOMIC DNA]</scope>
    <source>
        <tissue evidence="1">Muscle</tissue>
    </source>
</reference>
<keyword evidence="2" id="KW-1185">Reference proteome</keyword>
<accession>A0A5B7IAT0</accession>
<evidence type="ECO:0000313" key="2">
    <source>
        <dbReference type="Proteomes" id="UP000324222"/>
    </source>
</evidence>
<name>A0A5B7IAT0_PORTR</name>
<dbReference type="EMBL" id="VSRR010049995">
    <property type="protein sequence ID" value="MPC79019.1"/>
    <property type="molecule type" value="Genomic_DNA"/>
</dbReference>
<gene>
    <name evidence="1" type="ORF">E2C01_073530</name>
</gene>
<evidence type="ECO:0000313" key="1">
    <source>
        <dbReference type="EMBL" id="MPC79019.1"/>
    </source>
</evidence>
<proteinExistence type="predicted"/>
<sequence length="84" mass="8781">MESHTTQEVGAHHEHAGRAKRAMLLGQIISTAAPQHPSAPLVEASTAWPGCLSQPRPAVTCGRASEGLHTLTLPLPGDEGPRVC</sequence>
<protein>
    <submittedName>
        <fullName evidence="1">Uncharacterized protein</fullName>
    </submittedName>
</protein>